<gene>
    <name evidence="1" type="ORF">QWU01_18575</name>
</gene>
<evidence type="ECO:0000313" key="1">
    <source>
        <dbReference type="EMBL" id="MDW3778810.1"/>
    </source>
</evidence>
<organism evidence="1 2">
    <name type="scientific">Kluyvera cryocrescens</name>
    <name type="common">Kluyvera citrophila</name>
    <dbReference type="NCBI Taxonomy" id="580"/>
    <lineage>
        <taxon>Bacteria</taxon>
        <taxon>Pseudomonadati</taxon>
        <taxon>Pseudomonadota</taxon>
        <taxon>Gammaproteobacteria</taxon>
        <taxon>Enterobacterales</taxon>
        <taxon>Enterobacteriaceae</taxon>
        <taxon>Kluyvera</taxon>
    </lineage>
</organism>
<reference evidence="1" key="1">
    <citation type="journal article" date="2023" name="J Glob Antimicrob Resist">
        <title>Emergence of NDM-1 and KPC-3 carbapenemases in Kluyvera cryocrescens: Investigating genetic heterogeneity and acquisition routes of blaNDM-1 in Enterobacterales species in Portugal.</title>
        <authorList>
            <person name="Loiodice M."/>
            <person name="Ribeiro M."/>
            <person name="Peixe L."/>
            <person name="Novais A."/>
        </authorList>
    </citation>
    <scope>NUCLEOTIDE SEQUENCE</scope>
    <source>
        <strain evidence="1">K629</strain>
    </source>
</reference>
<sequence length="297" mass="34434">MAGIDIISRWVYKTTYRLTHSEKYRHNKNLWPYFKVERKPSGTIHNVFFKKEKLNNVDVQRTERAKPLLILASGPSVNHIARDFFDHRFDYMGVNGASAMPGIPFAWYTIIDRSFILNRIDLVKKIVFRKELVLFCPCKCLEVICSLIPWQDIRCQFKIIETVTNSTVHQFLGATYPVTPDDPHFYWRNGMGFSDDINRFIFDYGTVVYPALQIACALGYKNIYIAGLDMNHFTAPRFYECQDDTLSTRLERDFNPIINAFMAAQSFCMDNDTRVINLSPASAVCAFPKCGWEIVEK</sequence>
<dbReference type="Gene3D" id="3.90.1480.10">
    <property type="entry name" value="Alpha-2,3-sialyltransferase"/>
    <property type="match status" value="1"/>
</dbReference>
<protein>
    <submittedName>
        <fullName evidence="1">Lipopolysaccharide core biosynthesis protein RfaZ</fullName>
    </submittedName>
</protein>
<comment type="caution">
    <text evidence="1">The sequence shown here is derived from an EMBL/GenBank/DDBJ whole genome shotgun (WGS) entry which is preliminary data.</text>
</comment>
<dbReference type="EMBL" id="JAUEQX010000016">
    <property type="protein sequence ID" value="MDW3778810.1"/>
    <property type="molecule type" value="Genomic_DNA"/>
</dbReference>
<proteinExistence type="predicted"/>
<evidence type="ECO:0000313" key="2">
    <source>
        <dbReference type="Proteomes" id="UP001276300"/>
    </source>
</evidence>
<name>A0AAW9C9B1_KLUCR</name>
<accession>A0AAW9C9B1</accession>
<dbReference type="RefSeq" id="WP_318242920.1">
    <property type="nucleotide sequence ID" value="NZ_JAUEQX010000016.1"/>
</dbReference>
<dbReference type="Proteomes" id="UP001276300">
    <property type="component" value="Unassembled WGS sequence"/>
</dbReference>
<dbReference type="AlphaFoldDB" id="A0AAW9C9B1"/>